<proteinExistence type="predicted"/>
<name>A0ABW7A6L5_9ACTN</name>
<dbReference type="RefSeq" id="WP_393162621.1">
    <property type="nucleotide sequence ID" value="NZ_JBICRM010000003.1"/>
</dbReference>
<dbReference type="InterPro" id="IPR051785">
    <property type="entry name" value="MMCE/EMCE_epimerase"/>
</dbReference>
<evidence type="ECO:0000256" key="1">
    <source>
        <dbReference type="ARBA" id="ARBA00022723"/>
    </source>
</evidence>
<organism evidence="2 3">
    <name type="scientific">Nonomuraea marmarensis</name>
    <dbReference type="NCBI Taxonomy" id="3351344"/>
    <lineage>
        <taxon>Bacteria</taxon>
        <taxon>Bacillati</taxon>
        <taxon>Actinomycetota</taxon>
        <taxon>Actinomycetes</taxon>
        <taxon>Streptosporangiales</taxon>
        <taxon>Streptosporangiaceae</taxon>
        <taxon>Nonomuraea</taxon>
    </lineage>
</organism>
<accession>A0ABW7A6L5</accession>
<dbReference type="Gene3D" id="3.10.180.10">
    <property type="entry name" value="2,3-Dihydroxybiphenyl 1,2-Dioxygenase, domain 1"/>
    <property type="match status" value="1"/>
</dbReference>
<gene>
    <name evidence="2" type="ORF">ACFLIM_05640</name>
</gene>
<comment type="caution">
    <text evidence="2">The sequence shown here is derived from an EMBL/GenBank/DDBJ whole genome shotgun (WGS) entry which is preliminary data.</text>
</comment>
<evidence type="ECO:0000313" key="3">
    <source>
        <dbReference type="Proteomes" id="UP001603978"/>
    </source>
</evidence>
<dbReference type="InterPro" id="IPR029068">
    <property type="entry name" value="Glyas_Bleomycin-R_OHBP_Dase"/>
</dbReference>
<dbReference type="PANTHER" id="PTHR43048">
    <property type="entry name" value="METHYLMALONYL-COA EPIMERASE"/>
    <property type="match status" value="1"/>
</dbReference>
<reference evidence="2 3" key="1">
    <citation type="submission" date="2024-10" db="EMBL/GenBank/DDBJ databases">
        <authorList>
            <person name="Topkara A.R."/>
            <person name="Saygin H."/>
        </authorList>
    </citation>
    <scope>NUCLEOTIDE SEQUENCE [LARGE SCALE GENOMIC DNA]</scope>
    <source>
        <strain evidence="2 3">M3C6</strain>
    </source>
</reference>
<evidence type="ECO:0000313" key="2">
    <source>
        <dbReference type="EMBL" id="MFG1702658.1"/>
    </source>
</evidence>
<dbReference type="PANTHER" id="PTHR43048:SF3">
    <property type="entry name" value="METHYLMALONYL-COA EPIMERASE, MITOCHONDRIAL"/>
    <property type="match status" value="1"/>
</dbReference>
<dbReference type="Proteomes" id="UP001603978">
    <property type="component" value="Unassembled WGS sequence"/>
</dbReference>
<keyword evidence="1" id="KW-0479">Metal-binding</keyword>
<sequence>MNPPKTLFRTLHHICIVVHDLDRSVASYESLGIGPWQDYPPLTEYTSLSVPDPDAFHALRYKFADLDNVQLQLCQPPALDCPQRRFLDTHGEGVFHIGFENDLEAAVADGTALGLDVTMRGQRESGSGFVYFDTRDAAAVVLMVRKTQQ</sequence>
<dbReference type="EMBL" id="JBICRM010000003">
    <property type="protein sequence ID" value="MFG1702658.1"/>
    <property type="molecule type" value="Genomic_DNA"/>
</dbReference>
<dbReference type="Pfam" id="PF13669">
    <property type="entry name" value="Glyoxalase_4"/>
    <property type="match status" value="1"/>
</dbReference>
<keyword evidence="3" id="KW-1185">Reference proteome</keyword>
<protein>
    <submittedName>
        <fullName evidence="2">VOC family protein</fullName>
    </submittedName>
</protein>
<dbReference type="SUPFAM" id="SSF54593">
    <property type="entry name" value="Glyoxalase/Bleomycin resistance protein/Dihydroxybiphenyl dioxygenase"/>
    <property type="match status" value="1"/>
</dbReference>